<evidence type="ECO:0000313" key="3">
    <source>
        <dbReference type="EMBL" id="TSE35219.1"/>
    </source>
</evidence>
<comment type="caution">
    <text evidence="3">The sequence shown here is derived from an EMBL/GenBank/DDBJ whole genome shotgun (WGS) entry which is preliminary data.</text>
</comment>
<evidence type="ECO:0000313" key="4">
    <source>
        <dbReference type="Proteomes" id="UP000316388"/>
    </source>
</evidence>
<dbReference type="RefSeq" id="WP_143969620.1">
    <property type="nucleotide sequence ID" value="NZ_VJOO01000029.1"/>
</dbReference>
<dbReference type="PIRSF" id="PIRSF028408">
    <property type="entry name" value="UCP028408"/>
    <property type="match status" value="1"/>
</dbReference>
<gene>
    <name evidence="3" type="ORF">Tfont_02370</name>
</gene>
<dbReference type="AlphaFoldDB" id="A0A554XHF4"/>
<dbReference type="InterPro" id="IPR014544">
    <property type="entry name" value="UCP028408"/>
</dbReference>
<dbReference type="Pfam" id="PF09983">
    <property type="entry name" value="JetD_C"/>
    <property type="match status" value="1"/>
</dbReference>
<feature type="domain" description="Wadjet protein JetD C-terminal" evidence="1">
    <location>
        <begin position="209"/>
        <end position="391"/>
    </location>
</feature>
<evidence type="ECO:0000259" key="1">
    <source>
        <dbReference type="Pfam" id="PF09983"/>
    </source>
</evidence>
<dbReference type="Pfam" id="PF11795">
    <property type="entry name" value="DUF3322"/>
    <property type="match status" value="1"/>
</dbReference>
<protein>
    <recommendedName>
        <fullName evidence="5">Wadjet protein JetD C-terminal domain-containing protein</fullName>
    </recommendedName>
</protein>
<sequence>MSWTTPADLRAQVQRLWDRGDLLRATVTDAVSWPLRLNVKVPAASDLSDRFEAVREWVRAIADTPQVRIEWREWNHRVQGTQRLPVAVWLDTLQDALAFIGKVRQAQRFAALWQQTAATQPVLLAWLSRRPLQALALADRWERLLAVVAWLQAHPRPAVYLRQVDVPGVDSKFIEAHRGVLAELLDLALPPEVIELDATGVAQFARRFGFLDKPVRIRFRLLDPSLPSLPGCLSSPQSLPDITLDAASFAALTLPARRVFITENETNFLAFPPAAGAIVVFGAGYGWEPLARASWLHRCELHYWGDIDTHGFAILDHLRGYFPHAASFLMDRETLLAHRLHWGEEPDPARHDLARLTAEETAVYDDLRFDRHQPRLRLEQERVGFGWLRDRLACIPSGAPVAPFPRS</sequence>
<dbReference type="EMBL" id="VJOO01000029">
    <property type="protein sequence ID" value="TSE35219.1"/>
    <property type="molecule type" value="Genomic_DNA"/>
</dbReference>
<dbReference type="InterPro" id="IPR024534">
    <property type="entry name" value="JetD_C"/>
</dbReference>
<reference evidence="3 4" key="1">
    <citation type="submission" date="2019-07" db="EMBL/GenBank/DDBJ databases">
        <title>Tepidimonas fonticaldi AT-A2 draft genome.</title>
        <authorList>
            <person name="Da Costa M.S."/>
            <person name="Froufe H.J.C."/>
            <person name="Egas C."/>
            <person name="Albuquerque L."/>
        </authorList>
    </citation>
    <scope>NUCLEOTIDE SEQUENCE [LARGE SCALE GENOMIC DNA]</scope>
    <source>
        <strain evidence="3 4">AT-A2</strain>
    </source>
</reference>
<accession>A0A554XHF4</accession>
<organism evidence="3 4">
    <name type="scientific">Tepidimonas fonticaldi</name>
    <dbReference type="NCBI Taxonomy" id="1101373"/>
    <lineage>
        <taxon>Bacteria</taxon>
        <taxon>Pseudomonadati</taxon>
        <taxon>Pseudomonadota</taxon>
        <taxon>Betaproteobacteria</taxon>
        <taxon>Burkholderiales</taxon>
        <taxon>Tepidimonas</taxon>
    </lineage>
</organism>
<proteinExistence type="predicted"/>
<evidence type="ECO:0000259" key="2">
    <source>
        <dbReference type="Pfam" id="PF11795"/>
    </source>
</evidence>
<name>A0A554XHF4_9BURK</name>
<dbReference type="Proteomes" id="UP000316388">
    <property type="component" value="Unassembled WGS sequence"/>
</dbReference>
<dbReference type="InterPro" id="IPR024537">
    <property type="entry name" value="DUF3322"/>
</dbReference>
<evidence type="ECO:0008006" key="5">
    <source>
        <dbReference type="Google" id="ProtNLM"/>
    </source>
</evidence>
<feature type="domain" description="DUF3322" evidence="2">
    <location>
        <begin position="6"/>
        <end position="186"/>
    </location>
</feature>